<evidence type="ECO:0000313" key="2">
    <source>
        <dbReference type="EMBL" id="SHJ48824.1"/>
    </source>
</evidence>
<keyword evidence="1" id="KW-0732">Signal</keyword>
<keyword evidence="3" id="KW-1185">Reference proteome</keyword>
<dbReference type="Gene3D" id="3.80.10.10">
    <property type="entry name" value="Ribonuclease Inhibitor"/>
    <property type="match status" value="2"/>
</dbReference>
<accession>A0A1M6JQ85</accession>
<dbReference type="AlphaFoldDB" id="A0A1M6JQ85"/>
<feature type="signal peptide" evidence="1">
    <location>
        <begin position="1"/>
        <end position="21"/>
    </location>
</feature>
<name>A0A1M6JQ85_9BACE</name>
<evidence type="ECO:0000256" key="1">
    <source>
        <dbReference type="SAM" id="SignalP"/>
    </source>
</evidence>
<protein>
    <submittedName>
        <fullName evidence="2">Leucine rich repeat-containing protein</fullName>
    </submittedName>
</protein>
<dbReference type="Proteomes" id="UP000184192">
    <property type="component" value="Unassembled WGS sequence"/>
</dbReference>
<dbReference type="Pfam" id="PF13306">
    <property type="entry name" value="LRR_5"/>
    <property type="match status" value="2"/>
</dbReference>
<sequence length="356" mass="39040">MKIRKILATIMLVTCTCTVVAQNPDTTAGKKTYFVSKPGTLVSMLTEDEANSITHLTLTGKLNAIDFKHLRDEFKNLQVLDISNASISTYAGKSGTYPDRFYIYPPNCVPAYAFCQQTNDSTFTGKTTLRKVILSEKIKNIEDAAFKGCANLKICQLRKKTAPNLLTEALADSITAIFVPLGSSDSYRAKKHWDTFAVIEGEPMEAFVQVGLMGSLASELVEAGLQPKDVNFLTVEGKLDAADFTLIRDYMPNLVAVNLSKCNAVAIPEYTFTQKKYLLRIQLPQGLKSIGQRAFSGCGRLCGTLELPAGVTAIEYGAFMGCDNLRYVVATGNKITTLGDNLFGEDGRNKLIYKRD</sequence>
<dbReference type="EMBL" id="FQZN01000031">
    <property type="protein sequence ID" value="SHJ48824.1"/>
    <property type="molecule type" value="Genomic_DNA"/>
</dbReference>
<gene>
    <name evidence="2" type="ORF">SAMN05444350_13120</name>
</gene>
<reference evidence="3" key="1">
    <citation type="submission" date="2016-11" db="EMBL/GenBank/DDBJ databases">
        <authorList>
            <person name="Varghese N."/>
            <person name="Submissions S."/>
        </authorList>
    </citation>
    <scope>NUCLEOTIDE SEQUENCE [LARGE SCALE GENOMIC DNA]</scope>
    <source>
        <strain evidence="3">DSM 26884</strain>
    </source>
</reference>
<feature type="chain" id="PRO_5009918772" evidence="1">
    <location>
        <begin position="22"/>
        <end position="356"/>
    </location>
</feature>
<dbReference type="SUPFAM" id="SSF52058">
    <property type="entry name" value="L domain-like"/>
    <property type="match status" value="1"/>
</dbReference>
<organism evidence="2 3">
    <name type="scientific">Bacteroides stercorirosoris</name>
    <dbReference type="NCBI Taxonomy" id="871324"/>
    <lineage>
        <taxon>Bacteria</taxon>
        <taxon>Pseudomonadati</taxon>
        <taxon>Bacteroidota</taxon>
        <taxon>Bacteroidia</taxon>
        <taxon>Bacteroidales</taxon>
        <taxon>Bacteroidaceae</taxon>
        <taxon>Bacteroides</taxon>
    </lineage>
</organism>
<dbReference type="InterPro" id="IPR032675">
    <property type="entry name" value="LRR_dom_sf"/>
</dbReference>
<dbReference type="eggNOG" id="COG4886">
    <property type="taxonomic scope" value="Bacteria"/>
</dbReference>
<proteinExistence type="predicted"/>
<evidence type="ECO:0000313" key="3">
    <source>
        <dbReference type="Proteomes" id="UP000184192"/>
    </source>
</evidence>
<dbReference type="InterPro" id="IPR026906">
    <property type="entry name" value="LRR_5"/>
</dbReference>